<reference evidence="2" key="1">
    <citation type="journal article" date="2013" name="J. Plant Res.">
        <title>Effect of fungi and light on seed germination of three Opuntia species from semiarid lands of central Mexico.</title>
        <authorList>
            <person name="Delgado-Sanchez P."/>
            <person name="Jimenez-Bremont J.F."/>
            <person name="Guerrero-Gonzalez Mde L."/>
            <person name="Flores J."/>
        </authorList>
    </citation>
    <scope>NUCLEOTIDE SEQUENCE</scope>
    <source>
        <tissue evidence="2">Cladode</tissue>
    </source>
</reference>
<protein>
    <submittedName>
        <fullName evidence="2">Uncharacterized protein</fullName>
    </submittedName>
</protein>
<organism evidence="2">
    <name type="scientific">Opuntia streptacantha</name>
    <name type="common">Prickly pear cactus</name>
    <name type="synonym">Opuntia cardona</name>
    <dbReference type="NCBI Taxonomy" id="393608"/>
    <lineage>
        <taxon>Eukaryota</taxon>
        <taxon>Viridiplantae</taxon>
        <taxon>Streptophyta</taxon>
        <taxon>Embryophyta</taxon>
        <taxon>Tracheophyta</taxon>
        <taxon>Spermatophyta</taxon>
        <taxon>Magnoliopsida</taxon>
        <taxon>eudicotyledons</taxon>
        <taxon>Gunneridae</taxon>
        <taxon>Pentapetalae</taxon>
        <taxon>Caryophyllales</taxon>
        <taxon>Cactineae</taxon>
        <taxon>Cactaceae</taxon>
        <taxon>Opuntioideae</taxon>
        <taxon>Opuntia</taxon>
    </lineage>
</organism>
<accession>A0A7C8ZDU9</accession>
<name>A0A7C8ZDU9_OPUST</name>
<dbReference type="EMBL" id="GISG01119879">
    <property type="protein sequence ID" value="MBA4640616.1"/>
    <property type="molecule type" value="Transcribed_RNA"/>
</dbReference>
<evidence type="ECO:0000313" key="2">
    <source>
        <dbReference type="EMBL" id="MBA4640616.1"/>
    </source>
</evidence>
<evidence type="ECO:0000256" key="1">
    <source>
        <dbReference type="SAM" id="MobiDB-lite"/>
    </source>
</evidence>
<dbReference type="AlphaFoldDB" id="A0A7C8ZDU9"/>
<reference evidence="2" key="2">
    <citation type="submission" date="2020-07" db="EMBL/GenBank/DDBJ databases">
        <authorList>
            <person name="Vera ALvarez R."/>
            <person name="Arias-Moreno D.M."/>
            <person name="Jimenez-Jacinto V."/>
            <person name="Jimenez-Bremont J.F."/>
            <person name="Swaminathan K."/>
            <person name="Moose S.P."/>
            <person name="Guerrero-Gonzalez M.L."/>
            <person name="Marino-Ramirez L."/>
            <person name="Landsman D."/>
            <person name="Rodriguez-Kessler M."/>
            <person name="Delgado-Sanchez P."/>
        </authorList>
    </citation>
    <scope>NUCLEOTIDE SEQUENCE</scope>
    <source>
        <tissue evidence="2">Cladode</tissue>
    </source>
</reference>
<sequence length="178" mass="19083">MGGMVFSSTSLYSGLTFPCKVNLMSVPSPTPPLSFSSSSDGSVDYQDRVSSPTHLSQFRVPSVLDGCRFDNHGQPTLRQLPTYSTALKLRVGDNSSPNVPSSESKLCPKLRKIQSPGLLSLGQVGISDYPSNPTASPQANPTPLPSISTDELLACCLLGRIWGEPIPLPTIIHRTRND</sequence>
<feature type="region of interest" description="Disordered" evidence="1">
    <location>
        <begin position="30"/>
        <end position="51"/>
    </location>
</feature>
<feature type="compositionally biased region" description="Low complexity" evidence="1">
    <location>
        <begin position="33"/>
        <end position="42"/>
    </location>
</feature>
<proteinExistence type="predicted"/>